<dbReference type="InterPro" id="IPR051826">
    <property type="entry name" value="E3_ubiquitin-ligase_domain"/>
</dbReference>
<keyword evidence="1" id="KW-0862">Zinc</keyword>
<evidence type="ECO:0000256" key="2">
    <source>
        <dbReference type="SAM" id="Phobius"/>
    </source>
</evidence>
<dbReference type="PANTHER" id="PTHR22765:SF434">
    <property type="entry name" value="GB|AAD18119.1-RELATED"/>
    <property type="match status" value="1"/>
</dbReference>
<dbReference type="OrthoDB" id="8062037at2759"/>
<dbReference type="Pfam" id="PF13639">
    <property type="entry name" value="zf-RING_2"/>
    <property type="match status" value="1"/>
</dbReference>
<dbReference type="PROSITE" id="PS50089">
    <property type="entry name" value="ZF_RING_2"/>
    <property type="match status" value="1"/>
</dbReference>
<protein>
    <recommendedName>
        <fullName evidence="3">RING-type domain-containing protein</fullName>
    </recommendedName>
</protein>
<evidence type="ECO:0000256" key="1">
    <source>
        <dbReference type="PROSITE-ProRule" id="PRU00175"/>
    </source>
</evidence>
<reference evidence="4 5" key="1">
    <citation type="submission" date="2017-08" db="EMBL/GenBank/DDBJ databases">
        <title>Acidophilic green algal genome provides insights into adaptation to an acidic environment.</title>
        <authorList>
            <person name="Hirooka S."/>
            <person name="Hirose Y."/>
            <person name="Kanesaki Y."/>
            <person name="Higuchi S."/>
            <person name="Fujiwara T."/>
            <person name="Onuma R."/>
            <person name="Era A."/>
            <person name="Ohbayashi R."/>
            <person name="Uzuka A."/>
            <person name="Nozaki H."/>
            <person name="Yoshikawa H."/>
            <person name="Miyagishima S.Y."/>
        </authorList>
    </citation>
    <scope>NUCLEOTIDE SEQUENCE [LARGE SCALE GENOMIC DNA]</scope>
    <source>
        <strain evidence="4 5">NIES-2499</strain>
    </source>
</reference>
<evidence type="ECO:0000259" key="3">
    <source>
        <dbReference type="PROSITE" id="PS50089"/>
    </source>
</evidence>
<gene>
    <name evidence="4" type="ORF">CEUSTIGMA_g2157.t1</name>
</gene>
<dbReference type="SUPFAM" id="SSF57850">
    <property type="entry name" value="RING/U-box"/>
    <property type="match status" value="1"/>
</dbReference>
<feature type="transmembrane region" description="Helical" evidence="2">
    <location>
        <begin position="110"/>
        <end position="134"/>
    </location>
</feature>
<name>A0A250WVH6_9CHLO</name>
<dbReference type="InterPro" id="IPR001841">
    <property type="entry name" value="Znf_RING"/>
</dbReference>
<evidence type="ECO:0000313" key="4">
    <source>
        <dbReference type="EMBL" id="GAX74709.1"/>
    </source>
</evidence>
<dbReference type="CDD" id="cd16461">
    <property type="entry name" value="RING-H2_EL5-like"/>
    <property type="match status" value="1"/>
</dbReference>
<organism evidence="4 5">
    <name type="scientific">Chlamydomonas eustigma</name>
    <dbReference type="NCBI Taxonomy" id="1157962"/>
    <lineage>
        <taxon>Eukaryota</taxon>
        <taxon>Viridiplantae</taxon>
        <taxon>Chlorophyta</taxon>
        <taxon>core chlorophytes</taxon>
        <taxon>Chlorophyceae</taxon>
        <taxon>CS clade</taxon>
        <taxon>Chlamydomonadales</taxon>
        <taxon>Chlamydomonadaceae</taxon>
        <taxon>Chlamydomonas</taxon>
    </lineage>
</organism>
<dbReference type="PANTHER" id="PTHR22765">
    <property type="entry name" value="RING FINGER AND PROTEASE ASSOCIATED DOMAIN-CONTAINING"/>
    <property type="match status" value="1"/>
</dbReference>
<dbReference type="SMART" id="SM00184">
    <property type="entry name" value="RING"/>
    <property type="match status" value="1"/>
</dbReference>
<dbReference type="STRING" id="1157962.A0A250WVH6"/>
<accession>A0A250WVH6</accession>
<dbReference type="AlphaFoldDB" id="A0A250WVH6"/>
<dbReference type="Proteomes" id="UP000232323">
    <property type="component" value="Unassembled WGS sequence"/>
</dbReference>
<comment type="caution">
    <text evidence="4">The sequence shown here is derived from an EMBL/GenBank/DDBJ whole genome shotgun (WGS) entry which is preliminary data.</text>
</comment>
<keyword evidence="5" id="KW-1185">Reference proteome</keyword>
<proteinExistence type="predicted"/>
<feature type="domain" description="RING-type" evidence="3">
    <location>
        <begin position="335"/>
        <end position="376"/>
    </location>
</feature>
<dbReference type="GO" id="GO:0061630">
    <property type="term" value="F:ubiquitin protein ligase activity"/>
    <property type="evidence" value="ECO:0007669"/>
    <property type="project" value="TreeGrafter"/>
</dbReference>
<keyword evidence="2" id="KW-1133">Transmembrane helix</keyword>
<keyword evidence="2" id="KW-0812">Transmembrane</keyword>
<keyword evidence="1" id="KW-0863">Zinc-finger</keyword>
<dbReference type="InterPro" id="IPR013083">
    <property type="entry name" value="Znf_RING/FYVE/PHD"/>
</dbReference>
<dbReference type="GO" id="GO:0008270">
    <property type="term" value="F:zinc ion binding"/>
    <property type="evidence" value="ECO:0007669"/>
    <property type="project" value="UniProtKB-KW"/>
</dbReference>
<sequence length="395" mass="43329">MTTLGKFINIRAFCANTCGISTSHMRPSKPVSRLCLHIYFYVRYLSIEWWTDLKTYVHLPGYMPWNITKLWMRYLRLCRCPHFTPNTPFPPRFPASYSPIPSPAQNRMNITLVSGIIVGVLGGMLLLVLARGYYIRSAWQQQVPRTDVEIGRSAWATQAGFLTDPAPPVTDHAPLNSSVPEHIIATFPVRIFSMAKAPATKSAFDLALASSFRVASEGISALRSAVSASVLGKPAGSVSLVQGRKASTILMMKGDSLDVKDGNAAPLLLEVGESNVVQNIDVGSEGSEAIGQSNKNSNAGTGLVAAHEQEIFRVSRGMPSGRKIISISSPVVPQCAICLGDFEHGQEVRRLPCFHDFHKECIDGWMSQHRTCPLCRHVLYDPASDYDAAHQYPVS</sequence>
<keyword evidence="2" id="KW-0472">Membrane</keyword>
<dbReference type="GO" id="GO:0006511">
    <property type="term" value="P:ubiquitin-dependent protein catabolic process"/>
    <property type="evidence" value="ECO:0007669"/>
    <property type="project" value="TreeGrafter"/>
</dbReference>
<dbReference type="Gene3D" id="3.30.40.10">
    <property type="entry name" value="Zinc/RING finger domain, C3HC4 (zinc finger)"/>
    <property type="match status" value="1"/>
</dbReference>
<dbReference type="EMBL" id="BEGY01000008">
    <property type="protein sequence ID" value="GAX74709.1"/>
    <property type="molecule type" value="Genomic_DNA"/>
</dbReference>
<keyword evidence="1" id="KW-0479">Metal-binding</keyword>
<evidence type="ECO:0000313" key="5">
    <source>
        <dbReference type="Proteomes" id="UP000232323"/>
    </source>
</evidence>